<dbReference type="RefSeq" id="WP_339576401.1">
    <property type="nucleotide sequence ID" value="NZ_JBBIAA010000056.1"/>
</dbReference>
<sequence>MNDRTLDLRAGTTLWFEGALWRVQELGSSTVVLARGAQLRSVATTSLLATARLAGQDVEADGEPEPVGVVLDALKPGVLAQLEERAGHVRELLRPDSRAERARSTRQRYADKAAELGVSDRTLRRWVASYQAAGVVGLADSRLVGRYASGVDPRWDTACLRILDDLVDASTPTIGVVIARVARELEAEHGAGTVSLPSKATAYRRIKELSKGRHAFGSARGRRSVAARPQGVYGRLVATRPGEYVVLDS</sequence>
<dbReference type="Pfam" id="PF13518">
    <property type="entry name" value="HTH_28"/>
    <property type="match status" value="1"/>
</dbReference>
<evidence type="ECO:0000313" key="2">
    <source>
        <dbReference type="EMBL" id="MEJ5947028.1"/>
    </source>
</evidence>
<gene>
    <name evidence="2" type="ORF">WDZ17_17185</name>
</gene>
<evidence type="ECO:0000259" key="1">
    <source>
        <dbReference type="Pfam" id="PF13518"/>
    </source>
</evidence>
<dbReference type="Proteomes" id="UP001387100">
    <property type="component" value="Unassembled WGS sequence"/>
</dbReference>
<keyword evidence="3" id="KW-1185">Reference proteome</keyword>
<comment type="caution">
    <text evidence="2">The sequence shown here is derived from an EMBL/GenBank/DDBJ whole genome shotgun (WGS) entry which is preliminary data.</text>
</comment>
<dbReference type="InterPro" id="IPR055247">
    <property type="entry name" value="InsJ-like_HTH"/>
</dbReference>
<name>A0ABU8RQ89_9ACTN</name>
<reference evidence="2 3" key="1">
    <citation type="journal article" date="2017" name="Int. J. Syst. Evol. Microbiol.">
        <title>Pseudokineococcus basanitobsidens sp. nov., isolated from volcanic rock.</title>
        <authorList>
            <person name="Lee D.W."/>
            <person name="Park M.Y."/>
            <person name="Kim J.J."/>
            <person name="Kim B.S."/>
        </authorList>
    </citation>
    <scope>NUCLEOTIDE SEQUENCE [LARGE SCALE GENOMIC DNA]</scope>
    <source>
        <strain evidence="2 3">DSM 103726</strain>
    </source>
</reference>
<feature type="domain" description="Insertion element IS150 protein InsJ-like helix-turn-helix" evidence="1">
    <location>
        <begin position="102"/>
        <end position="142"/>
    </location>
</feature>
<proteinExistence type="predicted"/>
<feature type="non-terminal residue" evidence="2">
    <location>
        <position position="249"/>
    </location>
</feature>
<dbReference type="EMBL" id="JBBIAA010000056">
    <property type="protein sequence ID" value="MEJ5947028.1"/>
    <property type="molecule type" value="Genomic_DNA"/>
</dbReference>
<organism evidence="2 3">
    <name type="scientific">Pseudokineococcus basanitobsidens</name>
    <dbReference type="NCBI Taxonomy" id="1926649"/>
    <lineage>
        <taxon>Bacteria</taxon>
        <taxon>Bacillati</taxon>
        <taxon>Actinomycetota</taxon>
        <taxon>Actinomycetes</taxon>
        <taxon>Kineosporiales</taxon>
        <taxon>Kineosporiaceae</taxon>
        <taxon>Pseudokineococcus</taxon>
    </lineage>
</organism>
<protein>
    <submittedName>
        <fullName evidence="2">Helix-turn-helix domain-containing protein</fullName>
    </submittedName>
</protein>
<evidence type="ECO:0000313" key="3">
    <source>
        <dbReference type="Proteomes" id="UP001387100"/>
    </source>
</evidence>
<accession>A0ABU8RQ89</accession>